<gene>
    <name evidence="11" type="ORF">ACFFV7_47915</name>
</gene>
<comment type="caution">
    <text evidence="11">The sequence shown here is derived from an EMBL/GenBank/DDBJ whole genome shotgun (WGS) entry which is preliminary data.</text>
</comment>
<evidence type="ECO:0000256" key="4">
    <source>
        <dbReference type="ARBA" id="ARBA00022475"/>
    </source>
</evidence>
<evidence type="ECO:0000313" key="11">
    <source>
        <dbReference type="EMBL" id="MFB9208985.1"/>
    </source>
</evidence>
<evidence type="ECO:0000256" key="5">
    <source>
        <dbReference type="ARBA" id="ARBA00022519"/>
    </source>
</evidence>
<dbReference type="RefSeq" id="WP_189652786.1">
    <property type="nucleotide sequence ID" value="NZ_BMRC01000031.1"/>
</dbReference>
<dbReference type="PANTHER" id="PTHR30413">
    <property type="entry name" value="INNER MEMBRANE TRANSPORT PERMEASE"/>
    <property type="match status" value="1"/>
</dbReference>
<evidence type="ECO:0000256" key="8">
    <source>
        <dbReference type="ARBA" id="ARBA00023136"/>
    </source>
</evidence>
<dbReference type="InterPro" id="IPR047817">
    <property type="entry name" value="ABC2_TM_bact-type"/>
</dbReference>
<feature type="transmembrane region" description="Helical" evidence="9">
    <location>
        <begin position="202"/>
        <end position="220"/>
    </location>
</feature>
<evidence type="ECO:0000313" key="12">
    <source>
        <dbReference type="Proteomes" id="UP001589647"/>
    </source>
</evidence>
<name>A0ABV5IYJ0_9ACTN</name>
<dbReference type="InterPro" id="IPR013525">
    <property type="entry name" value="ABC2_TM"/>
</dbReference>
<sequence length="304" mass="33971">MSSAPEQDSLAALASRHGLRRSMVRPDMHVYLRRLWERRHFILVYATSRTASKYSASALGQLWQVLTPLLNAGIYWVMFGLVLGGHDHIENYPAFLVTGMFVFTFSQRSASAGAKSVSGNLSLIRALHFPRAALPLAYTLQELRQAAVSMGVLLVLVVVMGEFPTWFWLMIPVALLLQTMFNTGLSLVLARVGASLRDVNQLLPFVLRTWLYASGVFFSIQYKIVGYPDPATGKPVGGVGLPQWVADVMYLNPAASTIEFMRDILIHAYNPRPVVWLSCAFWALAGLLLGLWYFWRAEARYGRG</sequence>
<reference evidence="11 12" key="1">
    <citation type="submission" date="2024-09" db="EMBL/GenBank/DDBJ databases">
        <authorList>
            <person name="Sun Q."/>
            <person name="Mori K."/>
        </authorList>
    </citation>
    <scope>NUCLEOTIDE SEQUENCE [LARGE SCALE GENOMIC DNA]</scope>
    <source>
        <strain evidence="11 12">CCM 3426</strain>
    </source>
</reference>
<evidence type="ECO:0000256" key="6">
    <source>
        <dbReference type="ARBA" id="ARBA00022692"/>
    </source>
</evidence>
<comment type="caution">
    <text evidence="9">Lacks conserved residue(s) required for the propagation of feature annotation.</text>
</comment>
<keyword evidence="7 9" id="KW-1133">Transmembrane helix</keyword>
<dbReference type="EMBL" id="JBHMEI010000090">
    <property type="protein sequence ID" value="MFB9208985.1"/>
    <property type="molecule type" value="Genomic_DNA"/>
</dbReference>
<comment type="subcellular location">
    <subcellularLocation>
        <location evidence="1">Cell inner membrane</location>
        <topology evidence="1">Multi-pass membrane protein</topology>
    </subcellularLocation>
    <subcellularLocation>
        <location evidence="9">Cell membrane</location>
        <topology evidence="9">Multi-pass membrane protein</topology>
    </subcellularLocation>
</comment>
<dbReference type="PANTHER" id="PTHR30413:SF8">
    <property type="entry name" value="TRANSPORT PERMEASE PROTEIN"/>
    <property type="match status" value="1"/>
</dbReference>
<dbReference type="Proteomes" id="UP001589647">
    <property type="component" value="Unassembled WGS sequence"/>
</dbReference>
<organism evidence="11 12">
    <name type="scientific">Nonomuraea spiralis</name>
    <dbReference type="NCBI Taxonomy" id="46182"/>
    <lineage>
        <taxon>Bacteria</taxon>
        <taxon>Bacillati</taxon>
        <taxon>Actinomycetota</taxon>
        <taxon>Actinomycetes</taxon>
        <taxon>Streptosporangiales</taxon>
        <taxon>Streptosporangiaceae</taxon>
        <taxon>Nonomuraea</taxon>
    </lineage>
</organism>
<accession>A0ABV5IYJ0</accession>
<evidence type="ECO:0000256" key="1">
    <source>
        <dbReference type="ARBA" id="ARBA00004429"/>
    </source>
</evidence>
<evidence type="ECO:0000259" key="10">
    <source>
        <dbReference type="PROSITE" id="PS51012"/>
    </source>
</evidence>
<feature type="transmembrane region" description="Helical" evidence="9">
    <location>
        <begin position="62"/>
        <end position="83"/>
    </location>
</feature>
<evidence type="ECO:0000256" key="3">
    <source>
        <dbReference type="ARBA" id="ARBA00022448"/>
    </source>
</evidence>
<dbReference type="Pfam" id="PF01061">
    <property type="entry name" value="ABC2_membrane"/>
    <property type="match status" value="1"/>
</dbReference>
<keyword evidence="5" id="KW-0997">Cell inner membrane</keyword>
<evidence type="ECO:0000256" key="7">
    <source>
        <dbReference type="ARBA" id="ARBA00022989"/>
    </source>
</evidence>
<proteinExistence type="inferred from homology"/>
<feature type="transmembrane region" description="Helical" evidence="9">
    <location>
        <begin position="166"/>
        <end position="190"/>
    </location>
</feature>
<protein>
    <recommendedName>
        <fullName evidence="9">Transport permease protein</fullName>
    </recommendedName>
</protein>
<feature type="domain" description="ABC transmembrane type-2" evidence="10">
    <location>
        <begin position="59"/>
        <end position="297"/>
    </location>
</feature>
<keyword evidence="12" id="KW-1185">Reference proteome</keyword>
<keyword evidence="6 9" id="KW-0812">Transmembrane</keyword>
<comment type="similarity">
    <text evidence="2 9">Belongs to the ABC-2 integral membrane protein family.</text>
</comment>
<feature type="transmembrane region" description="Helical" evidence="9">
    <location>
        <begin position="274"/>
        <end position="295"/>
    </location>
</feature>
<feature type="transmembrane region" description="Helical" evidence="9">
    <location>
        <begin position="143"/>
        <end position="160"/>
    </location>
</feature>
<keyword evidence="3 9" id="KW-0813">Transport</keyword>
<keyword evidence="4 9" id="KW-1003">Cell membrane</keyword>
<evidence type="ECO:0000256" key="9">
    <source>
        <dbReference type="RuleBase" id="RU361157"/>
    </source>
</evidence>
<keyword evidence="8 9" id="KW-0472">Membrane</keyword>
<evidence type="ECO:0000256" key="2">
    <source>
        <dbReference type="ARBA" id="ARBA00007783"/>
    </source>
</evidence>
<dbReference type="PROSITE" id="PS51012">
    <property type="entry name" value="ABC_TM2"/>
    <property type="match status" value="1"/>
</dbReference>